<keyword evidence="8" id="KW-0449">Lipoprotein</keyword>
<organism evidence="11 12">
    <name type="scientific">Moelleriella libera RCEF 2490</name>
    <dbReference type="NCBI Taxonomy" id="1081109"/>
    <lineage>
        <taxon>Eukaryota</taxon>
        <taxon>Fungi</taxon>
        <taxon>Dikarya</taxon>
        <taxon>Ascomycota</taxon>
        <taxon>Pezizomycotina</taxon>
        <taxon>Sordariomycetes</taxon>
        <taxon>Hypocreomycetidae</taxon>
        <taxon>Hypocreales</taxon>
        <taxon>Clavicipitaceae</taxon>
        <taxon>Moelleriella</taxon>
    </lineage>
</organism>
<comment type="caution">
    <text evidence="11">The sequence shown here is derived from an EMBL/GenBank/DDBJ whole genome shotgun (WGS) entry which is preliminary data.</text>
</comment>
<dbReference type="Proteomes" id="UP000078544">
    <property type="component" value="Unassembled WGS sequence"/>
</dbReference>
<keyword evidence="4" id="KW-0964">Secreted</keyword>
<keyword evidence="12" id="KW-1185">Reference proteome</keyword>
<sequence length="104" mass="10823">MKSFAVAIVGLVAAAAAAAKSPWDGVRSCARNGLETAIKSKCQVDDVACFCANWDTIMPAARPAVQESCGFQVAWNYVFPYLKDVCDGKQADGMADSASVSAGV</sequence>
<reference evidence="11 12" key="1">
    <citation type="journal article" date="2016" name="Genome Biol. Evol.">
        <title>Divergent and convergent evolution of fungal pathogenicity.</title>
        <authorList>
            <person name="Shang Y."/>
            <person name="Xiao G."/>
            <person name="Zheng P."/>
            <person name="Cen K."/>
            <person name="Zhan S."/>
            <person name="Wang C."/>
        </authorList>
    </citation>
    <scope>NUCLEOTIDE SEQUENCE [LARGE SCALE GENOMIC DNA]</scope>
    <source>
        <strain evidence="11 12">RCEF 2490</strain>
    </source>
</reference>
<keyword evidence="7" id="KW-1015">Disulfide bond</keyword>
<comment type="similarity">
    <text evidence="3">Belongs to the RBT5 family.</text>
</comment>
<name>A0A168AT08_9HYPO</name>
<evidence type="ECO:0000259" key="10">
    <source>
        <dbReference type="SMART" id="SM00747"/>
    </source>
</evidence>
<feature type="chain" id="PRO_5007895501" evidence="9">
    <location>
        <begin position="20"/>
        <end position="104"/>
    </location>
</feature>
<dbReference type="SMART" id="SM00747">
    <property type="entry name" value="CFEM"/>
    <property type="match status" value="1"/>
</dbReference>
<keyword evidence="5" id="KW-0325">Glycoprotein</keyword>
<accession>A0A168AT08</accession>
<evidence type="ECO:0000256" key="5">
    <source>
        <dbReference type="ARBA" id="ARBA00022622"/>
    </source>
</evidence>
<dbReference type="GO" id="GO:0098552">
    <property type="term" value="C:side of membrane"/>
    <property type="evidence" value="ECO:0007669"/>
    <property type="project" value="UniProtKB-KW"/>
</dbReference>
<protein>
    <submittedName>
        <fullName evidence="11">Extracellular membrane protein, CFEM domain protein</fullName>
    </submittedName>
</protein>
<feature type="signal peptide" evidence="9">
    <location>
        <begin position="1"/>
        <end position="19"/>
    </location>
</feature>
<dbReference type="Pfam" id="PF05730">
    <property type="entry name" value="CFEM"/>
    <property type="match status" value="1"/>
</dbReference>
<evidence type="ECO:0000256" key="4">
    <source>
        <dbReference type="ARBA" id="ARBA00022525"/>
    </source>
</evidence>
<gene>
    <name evidence="11" type="ORF">AAL_05276</name>
</gene>
<evidence type="ECO:0000313" key="12">
    <source>
        <dbReference type="Proteomes" id="UP000078544"/>
    </source>
</evidence>
<evidence type="ECO:0000313" key="11">
    <source>
        <dbReference type="EMBL" id="KZZ94309.1"/>
    </source>
</evidence>
<dbReference type="AlphaFoldDB" id="A0A168AT08"/>
<evidence type="ECO:0000256" key="2">
    <source>
        <dbReference type="ARBA" id="ARBA00004613"/>
    </source>
</evidence>
<dbReference type="InterPro" id="IPR008427">
    <property type="entry name" value="Extracellular_membr_CFEM_dom"/>
</dbReference>
<evidence type="ECO:0000256" key="3">
    <source>
        <dbReference type="ARBA" id="ARBA00010031"/>
    </source>
</evidence>
<evidence type="ECO:0000256" key="1">
    <source>
        <dbReference type="ARBA" id="ARBA00004589"/>
    </source>
</evidence>
<evidence type="ECO:0000256" key="7">
    <source>
        <dbReference type="ARBA" id="ARBA00023157"/>
    </source>
</evidence>
<evidence type="ECO:0000256" key="9">
    <source>
        <dbReference type="SAM" id="SignalP"/>
    </source>
</evidence>
<evidence type="ECO:0000256" key="6">
    <source>
        <dbReference type="ARBA" id="ARBA00022729"/>
    </source>
</evidence>
<dbReference type="GO" id="GO:0005576">
    <property type="term" value="C:extracellular region"/>
    <property type="evidence" value="ECO:0007669"/>
    <property type="project" value="UniProtKB-SubCell"/>
</dbReference>
<keyword evidence="5" id="KW-0336">GPI-anchor</keyword>
<keyword evidence="6 9" id="KW-0732">Signal</keyword>
<proteinExistence type="inferred from homology"/>
<dbReference type="EMBL" id="AZGY01000011">
    <property type="protein sequence ID" value="KZZ94309.1"/>
    <property type="molecule type" value="Genomic_DNA"/>
</dbReference>
<keyword evidence="5" id="KW-0472">Membrane</keyword>
<evidence type="ECO:0000256" key="8">
    <source>
        <dbReference type="ARBA" id="ARBA00023288"/>
    </source>
</evidence>
<feature type="domain" description="CFEM" evidence="10">
    <location>
        <begin position="22"/>
        <end position="87"/>
    </location>
</feature>
<comment type="subcellular location">
    <subcellularLocation>
        <location evidence="1">Membrane</location>
        <topology evidence="1">Lipid-anchor</topology>
        <topology evidence="1">GPI-anchor</topology>
    </subcellularLocation>
    <subcellularLocation>
        <location evidence="2">Secreted</location>
    </subcellularLocation>
</comment>